<dbReference type="EMBL" id="JBHLTM010000085">
    <property type="protein sequence ID" value="MFC0687404.1"/>
    <property type="molecule type" value="Genomic_DNA"/>
</dbReference>
<dbReference type="InterPro" id="IPR014756">
    <property type="entry name" value="Ig_E-set"/>
</dbReference>
<evidence type="ECO:0000313" key="7">
    <source>
        <dbReference type="EMBL" id="MFC0687404.1"/>
    </source>
</evidence>
<accession>A0ABV6SDV5</accession>
<comment type="subcellular location">
    <subcellularLocation>
        <location evidence="1">Periplasm</location>
    </subcellularLocation>
</comment>
<evidence type="ECO:0000256" key="4">
    <source>
        <dbReference type="ARBA" id="ARBA00022729"/>
    </source>
</evidence>
<keyword evidence="8" id="KW-1185">Reference proteome</keyword>
<dbReference type="Proteomes" id="UP001589858">
    <property type="component" value="Unassembled WGS sequence"/>
</dbReference>
<proteinExistence type="inferred from homology"/>
<comment type="pathway">
    <text evidence="2">Glycan metabolism; osmoregulated periplasmic glucan (OPG) biosynthesis.</text>
</comment>
<evidence type="ECO:0000256" key="2">
    <source>
        <dbReference type="ARBA" id="ARBA00005001"/>
    </source>
</evidence>
<evidence type="ECO:0000256" key="5">
    <source>
        <dbReference type="ARBA" id="ARBA00022764"/>
    </source>
</evidence>
<comment type="similarity">
    <text evidence="3">Belongs to the OpgD/OpgG family.</text>
</comment>
<dbReference type="PIRSF" id="PIRSF006281">
    <property type="entry name" value="MdoG"/>
    <property type="match status" value="1"/>
</dbReference>
<name>A0ABV6SDV5_9SPHN</name>
<dbReference type="InterPro" id="IPR013783">
    <property type="entry name" value="Ig-like_fold"/>
</dbReference>
<dbReference type="Pfam" id="PF04349">
    <property type="entry name" value="MdoG"/>
    <property type="match status" value="1"/>
</dbReference>
<dbReference type="Gene3D" id="2.70.98.10">
    <property type="match status" value="1"/>
</dbReference>
<dbReference type="PANTHER" id="PTHR30504:SF3">
    <property type="entry name" value="GLUCANS BIOSYNTHESIS PROTEIN D"/>
    <property type="match status" value="1"/>
</dbReference>
<dbReference type="InterPro" id="IPR007444">
    <property type="entry name" value="Glucan_biosyn_MdoG_C"/>
</dbReference>
<sequence length="521" mass="56320">MTRSTVREAGSKTSRPVAPASLGRREFSALLASFAGLAALPQLAQAAARGDAAAGFGPATPFSWDTLVRAAQALAARPYVQPPVSAHAAADFEAAVKLTYGDAKSVAGDVRLFPATRGTSPQAVKIHLVENGSARELTDTRGFFVGGSRADPAGFRVMTADHRSDWLAFQGASYFRTSGGRDQYGLSARGIAVDTAMPQPEEFPAFTEFWIEHVGTDHVRIHALLDGPSLAGAYAFECRRGEAAITQDVRASLFLRRDVARLGLAPITSMFWYDQADPAKRTDWRPEIHDSDGLAIHAGSGERIWVPLANPQRTRTNALRADGVKGFGLLQRDQRFDHYQDDGAFYDKRPSLWVEPQGDWGKGAVMLYQMSTDTETIDNIAAFWLADEPARAGQRRDFAYRLNWTSEEPAATAAARCVDSWQGQSGRPGVKAAEKDARKFVFDFEGAALQGLTRQSGVTAVTGLPAQAVADQAVYPVVGTANRWRVVLDLRPAAMPSPDIRLFLARGGAALSETVIQSVEP</sequence>
<evidence type="ECO:0000256" key="1">
    <source>
        <dbReference type="ARBA" id="ARBA00004418"/>
    </source>
</evidence>
<comment type="caution">
    <text evidence="7">The sequence shown here is derived from an EMBL/GenBank/DDBJ whole genome shotgun (WGS) entry which is preliminary data.</text>
</comment>
<organism evidence="7 8">
    <name type="scientific">Novosphingobium clariflavum</name>
    <dbReference type="NCBI Taxonomy" id="2029884"/>
    <lineage>
        <taxon>Bacteria</taxon>
        <taxon>Pseudomonadati</taxon>
        <taxon>Pseudomonadota</taxon>
        <taxon>Alphaproteobacteria</taxon>
        <taxon>Sphingomonadales</taxon>
        <taxon>Sphingomonadaceae</taxon>
        <taxon>Novosphingobium</taxon>
    </lineage>
</organism>
<dbReference type="PANTHER" id="PTHR30504">
    <property type="entry name" value="GLUCANS BIOSYNTHESIS PROTEIN"/>
    <property type="match status" value="1"/>
</dbReference>
<dbReference type="InterPro" id="IPR014718">
    <property type="entry name" value="GH-type_carb-bd"/>
</dbReference>
<dbReference type="SUPFAM" id="SSF74650">
    <property type="entry name" value="Galactose mutarotase-like"/>
    <property type="match status" value="1"/>
</dbReference>
<dbReference type="Gene3D" id="2.60.40.10">
    <property type="entry name" value="Immunoglobulins"/>
    <property type="match status" value="1"/>
</dbReference>
<dbReference type="SUPFAM" id="SSF81296">
    <property type="entry name" value="E set domains"/>
    <property type="match status" value="1"/>
</dbReference>
<dbReference type="InterPro" id="IPR014438">
    <property type="entry name" value="Glucan_biosyn_MdoG/MdoD"/>
</dbReference>
<keyword evidence="4" id="KW-0732">Signal</keyword>
<feature type="domain" description="Glucan biosynthesis periplasmic MdoG C-terminal" evidence="6">
    <location>
        <begin position="62"/>
        <end position="516"/>
    </location>
</feature>
<gene>
    <name evidence="7" type="ORF">ACFFF8_22705</name>
</gene>
<dbReference type="RefSeq" id="WP_267219925.1">
    <property type="nucleotide sequence ID" value="NZ_JAPCWC010000005.1"/>
</dbReference>
<protein>
    <submittedName>
        <fullName evidence="7">Glucan biosynthesis protein</fullName>
    </submittedName>
</protein>
<evidence type="ECO:0000259" key="6">
    <source>
        <dbReference type="Pfam" id="PF04349"/>
    </source>
</evidence>
<evidence type="ECO:0000313" key="8">
    <source>
        <dbReference type="Proteomes" id="UP001589858"/>
    </source>
</evidence>
<reference evidence="7 8" key="1">
    <citation type="submission" date="2024-09" db="EMBL/GenBank/DDBJ databases">
        <authorList>
            <person name="Sun Q."/>
            <person name="Mori K."/>
        </authorList>
    </citation>
    <scope>NUCLEOTIDE SEQUENCE [LARGE SCALE GENOMIC DNA]</scope>
    <source>
        <strain evidence="7 8">CICC 11035S</strain>
    </source>
</reference>
<evidence type="ECO:0000256" key="3">
    <source>
        <dbReference type="ARBA" id="ARBA00009284"/>
    </source>
</evidence>
<dbReference type="InterPro" id="IPR011013">
    <property type="entry name" value="Gal_mutarotase_sf_dom"/>
</dbReference>
<keyword evidence="5" id="KW-0574">Periplasm</keyword>